<keyword evidence="2 7" id="KW-0479">Metal-binding</keyword>
<keyword evidence="3 7" id="KW-0460">Magnesium</keyword>
<evidence type="ECO:0000256" key="7">
    <source>
        <dbReference type="PIRSR" id="PIRSR634603-3"/>
    </source>
</evidence>
<dbReference type="Pfam" id="PF02746">
    <property type="entry name" value="MR_MLE_N"/>
    <property type="match status" value="1"/>
</dbReference>
<evidence type="ECO:0000256" key="8">
    <source>
        <dbReference type="RuleBase" id="RU366006"/>
    </source>
</evidence>
<dbReference type="SFLD" id="SFLDS00001">
    <property type="entry name" value="Enolase"/>
    <property type="match status" value="1"/>
</dbReference>
<feature type="domain" description="Mandelate racemase/muconate lactonizing enzyme C-terminal" evidence="9">
    <location>
        <begin position="143"/>
        <end position="240"/>
    </location>
</feature>
<feature type="binding site" evidence="6">
    <location>
        <position position="26"/>
    </location>
    <ligand>
        <name>substrate</name>
    </ligand>
</feature>
<feature type="binding site" evidence="6">
    <location>
        <position position="324"/>
    </location>
    <ligand>
        <name>substrate</name>
    </ligand>
</feature>
<feature type="binding site" evidence="7">
    <location>
        <position position="191"/>
    </location>
    <ligand>
        <name>Mg(2+)</name>
        <dbReference type="ChEBI" id="CHEBI:18420"/>
    </ligand>
</feature>
<protein>
    <recommendedName>
        <fullName evidence="8">Dipeptide epimerase</fullName>
        <ecNumber evidence="8">5.1.1.-</ecNumber>
    </recommendedName>
</protein>
<evidence type="ECO:0000256" key="3">
    <source>
        <dbReference type="ARBA" id="ARBA00022842"/>
    </source>
</evidence>
<keyword evidence="11" id="KW-1185">Reference proteome</keyword>
<dbReference type="AlphaFoldDB" id="A0A3M8LFM5"/>
<feature type="binding site" evidence="6">
    <location>
        <position position="296"/>
    </location>
    <ligand>
        <name>substrate</name>
    </ligand>
</feature>
<dbReference type="SUPFAM" id="SSF51604">
    <property type="entry name" value="Enolase C-terminal domain-like"/>
    <property type="match status" value="1"/>
</dbReference>
<comment type="caution">
    <text evidence="10">The sequence shown here is derived from an EMBL/GenBank/DDBJ whole genome shotgun (WGS) entry which is preliminary data.</text>
</comment>
<feature type="binding site" evidence="7">
    <location>
        <position position="219"/>
    </location>
    <ligand>
        <name>Mg(2+)</name>
        <dbReference type="ChEBI" id="CHEBI:18420"/>
    </ligand>
</feature>
<dbReference type="InterPro" id="IPR029065">
    <property type="entry name" value="Enolase_C-like"/>
</dbReference>
<feature type="binding site" evidence="6">
    <location>
        <position position="137"/>
    </location>
    <ligand>
        <name>substrate</name>
    </ligand>
</feature>
<sequence length="365" mass="37655">MTATVRRLIVHTVDVPLVRPFITAVRRTDAITAVLVEAVDSDGRSGWGEAAASWRVTGESPASIRAAVMGPLSDAVLGSELDDVDRLADHLAAAVIQNAAARCAVECALHDLAAAASGVPLWAHLGGRTNSVTTDMTLSAASTSELIELAIGHRDAGFRTLKLKVGAGRDDVHSVAAVRDAVGADVSLRVDANQGWTARQAIDIIRDWEDASVGIELVEQPVSARNRDDLAFVTARVQTPILADEAVWTSHDLSAIIAGRMADAVNIKLAKSGGLTEARRMIALAAANDIGVLIGCMMESHVGIAAAASLAASLGDPARAHDLDAGLWLAASPVDSGPHYTADSVVLSRAAGTGITGLCASGGRP</sequence>
<dbReference type="RefSeq" id="WP_123045090.1">
    <property type="nucleotide sequence ID" value="NZ_RDSR01000005.1"/>
</dbReference>
<dbReference type="CDD" id="cd03319">
    <property type="entry name" value="L-Ala-DL-Glu_epimerase"/>
    <property type="match status" value="1"/>
</dbReference>
<feature type="binding site" evidence="7">
    <location>
        <position position="244"/>
    </location>
    <ligand>
        <name>Mg(2+)</name>
        <dbReference type="ChEBI" id="CHEBI:18420"/>
    </ligand>
</feature>
<dbReference type="GO" id="GO:0016855">
    <property type="term" value="F:racemase and epimerase activity, acting on amino acids and derivatives"/>
    <property type="evidence" value="ECO:0007669"/>
    <property type="project" value="UniProtKB-UniRule"/>
</dbReference>
<evidence type="ECO:0000256" key="6">
    <source>
        <dbReference type="PIRSR" id="PIRSR634603-2"/>
    </source>
</evidence>
<evidence type="ECO:0000256" key="4">
    <source>
        <dbReference type="ARBA" id="ARBA00023235"/>
    </source>
</evidence>
<dbReference type="InterPro" id="IPR034603">
    <property type="entry name" value="Dipeptide_epimerase"/>
</dbReference>
<dbReference type="Proteomes" id="UP000279859">
    <property type="component" value="Unassembled WGS sequence"/>
</dbReference>
<organism evidence="10 11">
    <name type="scientific">Cryobacterium tepidiphilum</name>
    <dbReference type="NCBI Taxonomy" id="2486026"/>
    <lineage>
        <taxon>Bacteria</taxon>
        <taxon>Bacillati</taxon>
        <taxon>Actinomycetota</taxon>
        <taxon>Actinomycetes</taxon>
        <taxon>Micrococcales</taxon>
        <taxon>Microbacteriaceae</taxon>
        <taxon>Cryobacterium</taxon>
    </lineage>
</organism>
<dbReference type="SUPFAM" id="SSF54826">
    <property type="entry name" value="Enolase N-terminal domain-like"/>
    <property type="match status" value="1"/>
</dbReference>
<feature type="active site" description="Proton acceptor; specific for (R)-substrate epimerization" evidence="5">
    <location>
        <position position="164"/>
    </location>
</feature>
<keyword evidence="4 8" id="KW-0413">Isomerase</keyword>
<evidence type="ECO:0000256" key="1">
    <source>
        <dbReference type="ARBA" id="ARBA00008031"/>
    </source>
</evidence>
<dbReference type="InterPro" id="IPR029017">
    <property type="entry name" value="Enolase-like_N"/>
</dbReference>
<dbReference type="InterPro" id="IPR013342">
    <property type="entry name" value="Mandelate_racemase_C"/>
</dbReference>
<reference evidence="10 11" key="1">
    <citation type="submission" date="2018-11" db="EMBL/GenBank/DDBJ databases">
        <title>Cryobacterium sp. nov., isolated from rhizosphere soil of lettuce.</title>
        <authorList>
            <person name="Wang Y."/>
        </authorList>
    </citation>
    <scope>NUCLEOTIDE SEQUENCE [LARGE SCALE GENOMIC DNA]</scope>
    <source>
        <strain evidence="10 11">NEAU-85</strain>
    </source>
</reference>
<dbReference type="GO" id="GO:0046872">
    <property type="term" value="F:metal ion binding"/>
    <property type="evidence" value="ECO:0007669"/>
    <property type="project" value="UniProtKB-KW"/>
</dbReference>
<evidence type="ECO:0000256" key="2">
    <source>
        <dbReference type="ARBA" id="ARBA00022723"/>
    </source>
</evidence>
<name>A0A3M8LFM5_9MICO</name>
<comment type="cofactor">
    <cofactor evidence="7 8">
        <name>Mg(2+)</name>
        <dbReference type="ChEBI" id="CHEBI:18420"/>
    </cofactor>
    <text evidence="7 8">Binds 1 Mg(2+) ion per subunit.</text>
</comment>
<proteinExistence type="inferred from homology"/>
<evidence type="ECO:0000256" key="5">
    <source>
        <dbReference type="PIRSR" id="PIRSR634603-1"/>
    </source>
</evidence>
<dbReference type="InterPro" id="IPR036849">
    <property type="entry name" value="Enolase-like_C_sf"/>
</dbReference>
<dbReference type="Pfam" id="PF13378">
    <property type="entry name" value="MR_MLE_C"/>
    <property type="match status" value="1"/>
</dbReference>
<dbReference type="EMBL" id="RDSR01000005">
    <property type="protein sequence ID" value="RNE64125.1"/>
    <property type="molecule type" value="Genomic_DNA"/>
</dbReference>
<evidence type="ECO:0000259" key="9">
    <source>
        <dbReference type="SMART" id="SM00922"/>
    </source>
</evidence>
<dbReference type="EC" id="5.1.1.-" evidence="8"/>
<feature type="active site" description="Proton acceptor; specific for (S)-substrate epimerization" evidence="5">
    <location>
        <position position="268"/>
    </location>
</feature>
<dbReference type="SFLD" id="SFLDG00180">
    <property type="entry name" value="muconate_cycloisomerase"/>
    <property type="match status" value="1"/>
</dbReference>
<feature type="binding site" evidence="6">
    <location>
        <position position="322"/>
    </location>
    <ligand>
        <name>substrate</name>
    </ligand>
</feature>
<dbReference type="PANTHER" id="PTHR48073">
    <property type="entry name" value="O-SUCCINYLBENZOATE SYNTHASE-RELATED"/>
    <property type="match status" value="1"/>
</dbReference>
<gene>
    <name evidence="10" type="ORF">EEJ31_04425</name>
</gene>
<evidence type="ECO:0000313" key="10">
    <source>
        <dbReference type="EMBL" id="RNE64125.1"/>
    </source>
</evidence>
<dbReference type="Gene3D" id="3.20.20.120">
    <property type="entry name" value="Enolase-like C-terminal domain"/>
    <property type="match status" value="1"/>
</dbReference>
<accession>A0A3M8LFM5</accession>
<dbReference type="SMART" id="SM00922">
    <property type="entry name" value="MR_MLE"/>
    <property type="match status" value="1"/>
</dbReference>
<feature type="binding site" evidence="6">
    <location>
        <position position="162"/>
    </location>
    <ligand>
        <name>substrate</name>
    </ligand>
</feature>
<feature type="binding site" evidence="6">
    <location>
        <position position="298"/>
    </location>
    <ligand>
        <name>substrate</name>
    </ligand>
</feature>
<dbReference type="PANTHER" id="PTHR48073:SF2">
    <property type="entry name" value="O-SUCCINYLBENZOATE SYNTHASE"/>
    <property type="match status" value="1"/>
</dbReference>
<dbReference type="InterPro" id="IPR013341">
    <property type="entry name" value="Mandelate_racemase_N_dom"/>
</dbReference>
<evidence type="ECO:0000313" key="11">
    <source>
        <dbReference type="Proteomes" id="UP000279859"/>
    </source>
</evidence>
<dbReference type="SFLD" id="SFLDF00009">
    <property type="entry name" value="o-succinylbenzoate_synthase"/>
    <property type="match status" value="1"/>
</dbReference>
<comment type="similarity">
    <text evidence="1 8">Belongs to the mandelate racemase/muconate lactonizing enzyme family.</text>
</comment>
<dbReference type="Gene3D" id="3.30.390.10">
    <property type="entry name" value="Enolase-like, N-terminal domain"/>
    <property type="match status" value="1"/>
</dbReference>
<dbReference type="OrthoDB" id="9774531at2"/>